<reference evidence="1 2" key="1">
    <citation type="submission" date="2018-04" db="EMBL/GenBank/DDBJ databases">
        <title>Novel Campyloabacter and Helicobacter Species and Strains.</title>
        <authorList>
            <person name="Mannion A.J."/>
            <person name="Shen Z."/>
            <person name="Fox J.G."/>
        </authorList>
    </citation>
    <scope>NUCLEOTIDE SEQUENCE [LARGE SCALE GENOMIC DNA]</scope>
    <source>
        <strain evidence="1 2">MIT 04-9362</strain>
    </source>
</reference>
<keyword evidence="2" id="KW-1185">Reference proteome</keyword>
<dbReference type="RefSeq" id="WP_115579123.1">
    <property type="nucleotide sequence ID" value="NZ_NXLX01000010.1"/>
</dbReference>
<sequence length="73" mass="8607">MNWHDKLKVAILNNNTQEVYQLIVDIPKENLKTIEDLLSAQTLISQGIEMLERDKQELQKQMLQIKLAQKFLE</sequence>
<accession>A0A3D8J9I0</accession>
<proteinExistence type="predicted"/>
<dbReference type="EMBL" id="NXLX01000010">
    <property type="protein sequence ID" value="RDU73531.1"/>
    <property type="molecule type" value="Genomic_DNA"/>
</dbReference>
<dbReference type="AlphaFoldDB" id="A0A3D8J9I0"/>
<evidence type="ECO:0000313" key="2">
    <source>
        <dbReference type="Proteomes" id="UP000256695"/>
    </source>
</evidence>
<protein>
    <submittedName>
        <fullName evidence="1">Uncharacterized protein</fullName>
    </submittedName>
</protein>
<gene>
    <name evidence="1" type="ORF">CQA57_04945</name>
</gene>
<comment type="caution">
    <text evidence="1">The sequence shown here is derived from an EMBL/GenBank/DDBJ whole genome shotgun (WGS) entry which is preliminary data.</text>
</comment>
<dbReference type="Proteomes" id="UP000256695">
    <property type="component" value="Unassembled WGS sequence"/>
</dbReference>
<name>A0A3D8J9I0_9HELI</name>
<dbReference type="OrthoDB" id="5325117at2"/>
<evidence type="ECO:0000313" key="1">
    <source>
        <dbReference type="EMBL" id="RDU73531.1"/>
    </source>
</evidence>
<organism evidence="1 2">
    <name type="scientific">Helicobacter anseris</name>
    <dbReference type="NCBI Taxonomy" id="375926"/>
    <lineage>
        <taxon>Bacteria</taxon>
        <taxon>Pseudomonadati</taxon>
        <taxon>Campylobacterota</taxon>
        <taxon>Epsilonproteobacteria</taxon>
        <taxon>Campylobacterales</taxon>
        <taxon>Helicobacteraceae</taxon>
        <taxon>Helicobacter</taxon>
    </lineage>
</organism>